<sequence length="405" mass="46463">MSRLAFFFPSSGPGGIQSIIIRLIRHAHLNGEPIIVIDYDGGYISTQLKSISNEVFNKHVFIIKSLNDCSFMSEYTFVSFNWQISLAEFFERKYGSRFIYWDVHSNSLDEVLNICVFGRCIKKQKIDRFLSVLTQENRVLTIDLVSKKLIEEKSKSNNITVTGIPISHSEIDCQFSLPSPSQGLHVVYIARAVDWKVVPFYFSMSKILKMYPDFTISCNVYTDNRNDFINLMPYDMIFRSCEISIFDGFSMDEIISRESGRVNLSMGMGTSQFELMLYGVPTLLIPAKTSAPVLEQFDPLWTHMMPDYIYGFDDSTTDIFKSLDLPDNIGLSSSGFSWSVKELVNVKEHANLVMELYSCRTVSKILQNKAREVSCIKSKVWELKEVQLYMHWMALVNFVKKLCGV</sequence>
<comment type="caution">
    <text evidence="1">The sequence shown here is derived from an EMBL/GenBank/DDBJ whole genome shotgun (WGS) entry which is preliminary data.</text>
</comment>
<dbReference type="EMBL" id="BPNN01000019">
    <property type="protein sequence ID" value="GJA63043.1"/>
    <property type="molecule type" value="Genomic_DNA"/>
</dbReference>
<evidence type="ECO:0000313" key="2">
    <source>
        <dbReference type="Proteomes" id="UP000886934"/>
    </source>
</evidence>
<protein>
    <recommendedName>
        <fullName evidence="3">Glycosyltransferase</fullName>
    </recommendedName>
</protein>
<evidence type="ECO:0008006" key="3">
    <source>
        <dbReference type="Google" id="ProtNLM"/>
    </source>
</evidence>
<dbReference type="AlphaFoldDB" id="A0AA37CWB0"/>
<proteinExistence type="predicted"/>
<name>A0AA37CWB0_AERCA</name>
<accession>A0AA37CWB0</accession>
<dbReference type="Proteomes" id="UP000886934">
    <property type="component" value="Unassembled WGS sequence"/>
</dbReference>
<reference evidence="1" key="1">
    <citation type="submission" date="2021-07" db="EMBL/GenBank/DDBJ databases">
        <title>Draft genome sequence of carbapenem-resistant Aeromonas spp. in Japan.</title>
        <authorList>
            <person name="Maehana S."/>
            <person name="Suzuki M."/>
            <person name="Kitasato H."/>
        </authorList>
    </citation>
    <scope>NUCLEOTIDE SEQUENCE</scope>
    <source>
        <strain evidence="1">KAM351</strain>
    </source>
</reference>
<organism evidence="1 2">
    <name type="scientific">Aeromonas caviae</name>
    <name type="common">Aeromonas punctata</name>
    <dbReference type="NCBI Taxonomy" id="648"/>
    <lineage>
        <taxon>Bacteria</taxon>
        <taxon>Pseudomonadati</taxon>
        <taxon>Pseudomonadota</taxon>
        <taxon>Gammaproteobacteria</taxon>
        <taxon>Aeromonadales</taxon>
        <taxon>Aeromonadaceae</taxon>
        <taxon>Aeromonas</taxon>
    </lineage>
</organism>
<gene>
    <name evidence="1" type="ORF">KAM351_16540</name>
</gene>
<evidence type="ECO:0000313" key="1">
    <source>
        <dbReference type="EMBL" id="GJA63043.1"/>
    </source>
</evidence>